<comment type="caution">
    <text evidence="2">The sequence shown here is derived from an EMBL/GenBank/DDBJ whole genome shotgun (WGS) entry which is preliminary data.</text>
</comment>
<dbReference type="InterPro" id="IPR036278">
    <property type="entry name" value="Sialidase_sf"/>
</dbReference>
<keyword evidence="3" id="KW-1185">Reference proteome</keyword>
<dbReference type="SUPFAM" id="SSF50939">
    <property type="entry name" value="Sialidases"/>
    <property type="match status" value="1"/>
</dbReference>
<keyword evidence="1" id="KW-0732">Signal</keyword>
<proteinExistence type="predicted"/>
<reference evidence="3" key="1">
    <citation type="submission" date="2019-07" db="EMBL/GenBank/DDBJ databases">
        <title>Shewanella sp. YLB-08 draft genomic sequence.</title>
        <authorList>
            <person name="Yu L."/>
        </authorList>
    </citation>
    <scope>NUCLEOTIDE SEQUENCE [LARGE SCALE GENOMIC DNA]</scope>
    <source>
        <strain evidence="3">JCM 20706</strain>
    </source>
</reference>
<dbReference type="EMBL" id="VKGK01000022">
    <property type="protein sequence ID" value="TRY13178.1"/>
    <property type="molecule type" value="Genomic_DNA"/>
</dbReference>
<dbReference type="AlphaFoldDB" id="A0A553JL55"/>
<sequence>MVKSNMHTSNPLLLSCIGCLLILLMASTNVKAAHKHHIMQATTKDATTCMQNEITCAKTVTTAFAPNSDLWRLWALKGHMYFQVSKDKGVTFSSVRQVNVEKEKISARNENRPKIAFDQYQGVYLSWVMPKEKRYTADVRFSYSKDYGKTFTVPVTVNNDGLDIGHSFNEMRVTDEGEVSMVWLDSRLAHQRRLEGKQTNGSALYFGEANYRKKQFTFSNQQLANNTCVCCRIALDTNTQGELAILWRHIYLDNIREFALLTLTQNESPPLKPVQISHDHWKIDGCPHQGGAISIDQNNRYHMVWFNQGDLGKGIFYASSDDQGESLTKPIGVGMQSAQAAHPHINTLGSKVDIVWTQFNGIKHQLWHQGSNDYGKSFTDAKLLATSSEGADRPFIIKNDGKSFVSWHRLQQGHWVQAL</sequence>
<name>A0A553JL55_SHEHA</name>
<dbReference type="PROSITE" id="PS51257">
    <property type="entry name" value="PROKAR_LIPOPROTEIN"/>
    <property type="match status" value="1"/>
</dbReference>
<feature type="signal peptide" evidence="1">
    <location>
        <begin position="1"/>
        <end position="32"/>
    </location>
</feature>
<evidence type="ECO:0000313" key="2">
    <source>
        <dbReference type="EMBL" id="TRY13178.1"/>
    </source>
</evidence>
<accession>A0A553JL55</accession>
<evidence type="ECO:0000313" key="3">
    <source>
        <dbReference type="Proteomes" id="UP000318126"/>
    </source>
</evidence>
<feature type="chain" id="PRO_5021734752" evidence="1">
    <location>
        <begin position="33"/>
        <end position="419"/>
    </location>
</feature>
<protein>
    <submittedName>
        <fullName evidence="2">Exo-alpha-sialidase</fullName>
    </submittedName>
</protein>
<evidence type="ECO:0000256" key="1">
    <source>
        <dbReference type="SAM" id="SignalP"/>
    </source>
</evidence>
<gene>
    <name evidence="2" type="ORF">FN961_17140</name>
</gene>
<organism evidence="2 3">
    <name type="scientific">Shewanella hanedai</name>
    <name type="common">Alteromonas hanedai</name>
    <dbReference type="NCBI Taxonomy" id="25"/>
    <lineage>
        <taxon>Bacteria</taxon>
        <taxon>Pseudomonadati</taxon>
        <taxon>Pseudomonadota</taxon>
        <taxon>Gammaproteobacteria</taxon>
        <taxon>Alteromonadales</taxon>
        <taxon>Shewanellaceae</taxon>
        <taxon>Shewanella</taxon>
    </lineage>
</organism>
<dbReference type="CDD" id="cd15482">
    <property type="entry name" value="Sialidase_non-viral"/>
    <property type="match status" value="1"/>
</dbReference>
<dbReference type="Proteomes" id="UP000318126">
    <property type="component" value="Unassembled WGS sequence"/>
</dbReference>
<dbReference type="Gene3D" id="2.120.10.10">
    <property type="match status" value="1"/>
</dbReference>
<dbReference type="OrthoDB" id="9764969at2"/>